<protein>
    <submittedName>
        <fullName evidence="4">ABC transporter</fullName>
    </submittedName>
</protein>
<keyword evidence="2" id="KW-1133">Transmembrane helix</keyword>
<sequence length="557" mass="62661">MGNFVRQTGRYREIAMALGRHGFGYIVEGIGLTKLLSAPFHRMRKSEHESLTLAVRIRLVLEELGPTFVKVGQLASTRTDLLPADIISELVKLQDQVPPFSAQEAIKILESELDIPIDELLEKFEEIPLAAASLGQVHKATLLTGEVVAIKVQRPGVAALIQQDLNILKHLTSMAQKHWPWIVRYQIPAMVDEFSKSIIAELDYSNEGRNTEKIRRQLHDSKGIYIPSIHWYCTSSKVLTMDFVEGIHLKRLSEEQEYKQVDPKEIAERLVNAMLRQIFIGGVFHADPHPGNLLVTPSGDLAFIDFGMVGRLNSKMKDHLASLVISLMQRNTSGMVRAIQRMGLLGDNEDEAGLRMDLERLHDQYYDLPFSEIRIGEALQDLFATAQQHGIILPPDLLLLAKALLTVEGVALSLDPQLRILDLAEPFGRKLLREKYSASRINKKLLSGASEFAESISELPHQARRLSNLLSKGKVKVEMDVPELEHILRKMDQIGNRLSFSIVLLAFSIIMVGLIVGSSLTRRPTLLWDFPAIEIGFVVATFMVIWLLYSIYKSGRF</sequence>
<dbReference type="Gene3D" id="1.10.510.10">
    <property type="entry name" value="Transferase(Phosphotransferase) domain 1"/>
    <property type="match status" value="1"/>
</dbReference>
<keyword evidence="5" id="KW-1185">Reference proteome</keyword>
<evidence type="ECO:0000259" key="3">
    <source>
        <dbReference type="PROSITE" id="PS50011"/>
    </source>
</evidence>
<accession>A0ABQ1YPW9</accession>
<dbReference type="RefSeq" id="WP_188541321.1">
    <property type="nucleotide sequence ID" value="NZ_BMFT01000002.1"/>
</dbReference>
<dbReference type="InterPro" id="IPR050154">
    <property type="entry name" value="UbiB_kinase"/>
</dbReference>
<name>A0ABQ1YPW9_9BACL</name>
<feature type="transmembrane region" description="Helical" evidence="2">
    <location>
        <begin position="532"/>
        <end position="552"/>
    </location>
</feature>
<dbReference type="Proteomes" id="UP000659344">
    <property type="component" value="Unassembled WGS sequence"/>
</dbReference>
<dbReference type="SUPFAM" id="SSF56112">
    <property type="entry name" value="Protein kinase-like (PK-like)"/>
    <property type="match status" value="1"/>
</dbReference>
<dbReference type="CDD" id="cd05121">
    <property type="entry name" value="ABC1_ADCK3-like"/>
    <property type="match status" value="1"/>
</dbReference>
<proteinExistence type="inferred from homology"/>
<dbReference type="InterPro" id="IPR000719">
    <property type="entry name" value="Prot_kinase_dom"/>
</dbReference>
<keyword evidence="2" id="KW-0472">Membrane</keyword>
<gene>
    <name evidence="4" type="ORF">GCM10008013_36980</name>
</gene>
<evidence type="ECO:0000313" key="5">
    <source>
        <dbReference type="Proteomes" id="UP000659344"/>
    </source>
</evidence>
<dbReference type="InterPro" id="IPR004147">
    <property type="entry name" value="ABC1_dom"/>
</dbReference>
<feature type="transmembrane region" description="Helical" evidence="2">
    <location>
        <begin position="498"/>
        <end position="520"/>
    </location>
</feature>
<comment type="similarity">
    <text evidence="1">Belongs to the protein kinase superfamily. ADCK protein kinase family.</text>
</comment>
<keyword evidence="2" id="KW-0812">Transmembrane</keyword>
<dbReference type="Pfam" id="PF03109">
    <property type="entry name" value="ABC1"/>
    <property type="match status" value="1"/>
</dbReference>
<reference evidence="5" key="1">
    <citation type="journal article" date="2019" name="Int. J. Syst. Evol. Microbiol.">
        <title>The Global Catalogue of Microorganisms (GCM) 10K type strain sequencing project: providing services to taxonomists for standard genome sequencing and annotation.</title>
        <authorList>
            <consortium name="The Broad Institute Genomics Platform"/>
            <consortium name="The Broad Institute Genome Sequencing Center for Infectious Disease"/>
            <person name="Wu L."/>
            <person name="Ma J."/>
        </authorList>
    </citation>
    <scope>NUCLEOTIDE SEQUENCE [LARGE SCALE GENOMIC DNA]</scope>
    <source>
        <strain evidence="5">CGMCC 1.12769</strain>
    </source>
</reference>
<dbReference type="InterPro" id="IPR011009">
    <property type="entry name" value="Kinase-like_dom_sf"/>
</dbReference>
<comment type="caution">
    <text evidence="4">The sequence shown here is derived from an EMBL/GenBank/DDBJ whole genome shotgun (WGS) entry which is preliminary data.</text>
</comment>
<evidence type="ECO:0000256" key="1">
    <source>
        <dbReference type="ARBA" id="ARBA00009670"/>
    </source>
</evidence>
<dbReference type="PROSITE" id="PS50011">
    <property type="entry name" value="PROTEIN_KINASE_DOM"/>
    <property type="match status" value="1"/>
</dbReference>
<dbReference type="PANTHER" id="PTHR10566:SF113">
    <property type="entry name" value="PROTEIN ACTIVITY OF BC1 COMPLEX KINASE 7, CHLOROPLASTIC"/>
    <property type="match status" value="1"/>
</dbReference>
<feature type="domain" description="Protein kinase" evidence="3">
    <location>
        <begin position="123"/>
        <end position="557"/>
    </location>
</feature>
<evidence type="ECO:0000313" key="4">
    <source>
        <dbReference type="EMBL" id="GGH32504.1"/>
    </source>
</evidence>
<organism evidence="4 5">
    <name type="scientific">Paenibacillus segetis</name>
    <dbReference type="NCBI Taxonomy" id="1325360"/>
    <lineage>
        <taxon>Bacteria</taxon>
        <taxon>Bacillati</taxon>
        <taxon>Bacillota</taxon>
        <taxon>Bacilli</taxon>
        <taxon>Bacillales</taxon>
        <taxon>Paenibacillaceae</taxon>
        <taxon>Paenibacillus</taxon>
    </lineage>
</organism>
<dbReference type="PANTHER" id="PTHR10566">
    <property type="entry name" value="CHAPERONE-ACTIVITY OF BC1 COMPLEX CABC1 -RELATED"/>
    <property type="match status" value="1"/>
</dbReference>
<evidence type="ECO:0000256" key="2">
    <source>
        <dbReference type="SAM" id="Phobius"/>
    </source>
</evidence>
<dbReference type="EMBL" id="BMFT01000002">
    <property type="protein sequence ID" value="GGH32504.1"/>
    <property type="molecule type" value="Genomic_DNA"/>
</dbReference>